<dbReference type="PIRSF" id="PIRSF030840">
    <property type="entry name" value="DUF1008"/>
    <property type="match status" value="1"/>
</dbReference>
<name>A0AAE5S1A4_9HYPH</name>
<evidence type="ECO:0000313" key="3">
    <source>
        <dbReference type="Proteomes" id="UP000237447"/>
    </source>
</evidence>
<evidence type="ECO:0000313" key="4">
    <source>
        <dbReference type="Proteomes" id="UP001277561"/>
    </source>
</evidence>
<dbReference type="NCBIfam" id="TIGR04108">
    <property type="entry name" value="HutX"/>
    <property type="match status" value="1"/>
</dbReference>
<keyword evidence="4" id="KW-1185">Reference proteome</keyword>
<evidence type="ECO:0000313" key="2">
    <source>
        <dbReference type="EMBL" id="POO53737.1"/>
    </source>
</evidence>
<dbReference type="AlphaFoldDB" id="A0AAE5S1A4"/>
<reference evidence="2 3" key="1">
    <citation type="journal article" date="2018" name="Syst. Appl. Microbiol.">
        <title>Agrobacterium rosae sp. nov., isolated from galls on different agricultural crops.</title>
        <authorList>
            <person name="Kuzmanovic N."/>
            <person name="Pulawska J."/>
            <person name="Smalla K."/>
            <person name="Nesme X."/>
        </authorList>
    </citation>
    <scope>NUCLEOTIDE SEQUENCE [LARGE SCALE GENOMIC DNA]</scope>
    <source>
        <strain evidence="2 3">NCPPB 1650</strain>
    </source>
</reference>
<dbReference type="Gene3D" id="3.40.1570.10">
    <property type="entry name" value="HemS/ChuS/ChuX like domains"/>
    <property type="match status" value="1"/>
</dbReference>
<dbReference type="Proteomes" id="UP000237447">
    <property type="component" value="Unassembled WGS sequence"/>
</dbReference>
<gene>
    <name evidence="2" type="primary">hutX</name>
    <name evidence="2" type="ORF">CPJ18_04390</name>
    <name evidence="1" type="ORF">RMS29_02820</name>
</gene>
<sequence length="173" mass="18996">MSAVAENNDERLERAKAALAEKPDGVVEAIATKAEVTPAEILALLPHGAAVSAPAEKFNDIWTELRSWGEVLMIVQTPDIVFEVPGHLPEGTEGHGWFNIHGDSPIGGHIKKDNCASITFIDREFHGRRSLSVWFMNAGGSAMFKLFVRRDENKALLADQLSKFEALRDSFLA</sequence>
<accession>A0AAE5S1A4</accession>
<dbReference type="Proteomes" id="UP001277561">
    <property type="component" value="Unassembled WGS sequence"/>
</dbReference>
<dbReference type="GeneID" id="86878599"/>
<dbReference type="InterPro" id="IPR053733">
    <property type="entry name" value="Heme_Transport_Util_sf"/>
</dbReference>
<dbReference type="CDD" id="cd16829">
    <property type="entry name" value="ChuX_HutX-like"/>
    <property type="match status" value="1"/>
</dbReference>
<evidence type="ECO:0000313" key="1">
    <source>
        <dbReference type="EMBL" id="MDX8328146.1"/>
    </source>
</evidence>
<dbReference type="Pfam" id="PF06228">
    <property type="entry name" value="ChuX_HutX"/>
    <property type="match status" value="1"/>
</dbReference>
<dbReference type="InterPro" id="IPR010413">
    <property type="entry name" value="HutX-like"/>
</dbReference>
<dbReference type="RefSeq" id="WP_103657365.1">
    <property type="nucleotide sequence ID" value="NZ_CP192764.1"/>
</dbReference>
<protein>
    <submittedName>
        <fullName evidence="2">Heme utilization cystosolic carrier protein HutX</fullName>
    </submittedName>
</protein>
<comment type="caution">
    <text evidence="2">The sequence shown here is derived from an EMBL/GenBank/DDBJ whole genome shotgun (WGS) entry which is preliminary data.</text>
</comment>
<proteinExistence type="predicted"/>
<dbReference type="EMBL" id="JAVRAD010000001">
    <property type="protein sequence ID" value="MDX8328146.1"/>
    <property type="molecule type" value="Genomic_DNA"/>
</dbReference>
<organism evidence="2 3">
    <name type="scientific">Agrobacterium rosae</name>
    <dbReference type="NCBI Taxonomy" id="1972867"/>
    <lineage>
        <taxon>Bacteria</taxon>
        <taxon>Pseudomonadati</taxon>
        <taxon>Pseudomonadota</taxon>
        <taxon>Alphaproteobacteria</taxon>
        <taxon>Hyphomicrobiales</taxon>
        <taxon>Rhizobiaceae</taxon>
        <taxon>Rhizobium/Agrobacterium group</taxon>
        <taxon>Agrobacterium</taxon>
    </lineage>
</organism>
<reference evidence="1 4" key="2">
    <citation type="journal article" date="2023" name="Phytobiomes J">
        <title>Deciphering the key players within the bacterial microbiota associated with aerial crown gall tumors on rhododendron: Insights into the gallobiome.</title>
        <authorList>
            <person name="Kuzmanovic N."/>
            <person name="Nesme J."/>
            <person name="Wolf J."/>
            <person name="Neumann-Schaal M."/>
            <person name="Petersen J."/>
            <person name="Fernandez-Gnecco G."/>
            <person name="Sproeer C."/>
            <person name="Bunk B."/>
            <person name="Overmann J."/>
            <person name="Sorensen S.J."/>
            <person name="Idczak E."/>
            <person name="Smalla K."/>
        </authorList>
    </citation>
    <scope>NUCLEOTIDE SEQUENCE [LARGE SCALE GENOMIC DNA]</scope>
    <source>
        <strain evidence="1">Rho-14.1</strain>
        <strain evidence="4">rho-14.1</strain>
    </source>
</reference>
<dbReference type="SUPFAM" id="SSF144064">
    <property type="entry name" value="Heme iron utilization protein-like"/>
    <property type="match status" value="1"/>
</dbReference>
<dbReference type="EMBL" id="NXEJ01000002">
    <property type="protein sequence ID" value="POO53737.1"/>
    <property type="molecule type" value="Genomic_DNA"/>
</dbReference>